<proteinExistence type="predicted"/>
<accession>A0A8S3ZAM3</accession>
<dbReference type="EMBL" id="CAJHNH020001892">
    <property type="protein sequence ID" value="CAG5124860.1"/>
    <property type="molecule type" value="Genomic_DNA"/>
</dbReference>
<evidence type="ECO:0000313" key="2">
    <source>
        <dbReference type="Proteomes" id="UP000678393"/>
    </source>
</evidence>
<organism evidence="1 2">
    <name type="scientific">Candidula unifasciata</name>
    <dbReference type="NCBI Taxonomy" id="100452"/>
    <lineage>
        <taxon>Eukaryota</taxon>
        <taxon>Metazoa</taxon>
        <taxon>Spiralia</taxon>
        <taxon>Lophotrochozoa</taxon>
        <taxon>Mollusca</taxon>
        <taxon>Gastropoda</taxon>
        <taxon>Heterobranchia</taxon>
        <taxon>Euthyneura</taxon>
        <taxon>Panpulmonata</taxon>
        <taxon>Eupulmonata</taxon>
        <taxon>Stylommatophora</taxon>
        <taxon>Helicina</taxon>
        <taxon>Helicoidea</taxon>
        <taxon>Geomitridae</taxon>
        <taxon>Candidula</taxon>
    </lineage>
</organism>
<dbReference type="OrthoDB" id="6041204at2759"/>
<comment type="caution">
    <text evidence="1">The sequence shown here is derived from an EMBL/GenBank/DDBJ whole genome shotgun (WGS) entry which is preliminary data.</text>
</comment>
<dbReference type="Proteomes" id="UP000678393">
    <property type="component" value="Unassembled WGS sequence"/>
</dbReference>
<sequence length="234" mass="26651">VYERWLRRRLDYAVIRETGNHAAPGFVHTILHSGSGHRAVASEVREELWKNNRYPKSNFFQHGQVLYGFPTYIKDTLDLRFANSPHMREKCTLNPVLRTNTYNLSLKEIATVPNWLAPLTISNCPYPHTLETPLTWTLGEKPAHKGIQSCPNPARINKPAYPECCYRHDNVCSAVYCHDPLPETVYIPGPYGRGEAHFKWHLNHPEGKTGTTISSKTEASRPLKEIDSSKRCGC</sequence>
<dbReference type="AlphaFoldDB" id="A0A8S3ZAM3"/>
<feature type="non-terminal residue" evidence="1">
    <location>
        <position position="234"/>
    </location>
</feature>
<evidence type="ECO:0000313" key="1">
    <source>
        <dbReference type="EMBL" id="CAG5124860.1"/>
    </source>
</evidence>
<name>A0A8S3ZAM3_9EUPU</name>
<reference evidence="1" key="1">
    <citation type="submission" date="2021-04" db="EMBL/GenBank/DDBJ databases">
        <authorList>
            <consortium name="Molecular Ecology Group"/>
        </authorList>
    </citation>
    <scope>NUCLEOTIDE SEQUENCE</scope>
</reference>
<gene>
    <name evidence="1" type="ORF">CUNI_LOCUS10418</name>
</gene>
<keyword evidence="2" id="KW-1185">Reference proteome</keyword>
<protein>
    <submittedName>
        <fullName evidence="1">Uncharacterized protein</fullName>
    </submittedName>
</protein>